<name>A0A9P9D3B3_9HYPO</name>
<proteinExistence type="predicted"/>
<feature type="compositionally biased region" description="Polar residues" evidence="1">
    <location>
        <begin position="340"/>
        <end position="353"/>
    </location>
</feature>
<dbReference type="AlphaFoldDB" id="A0A9P9D3B3"/>
<feature type="transmembrane region" description="Helical" evidence="2">
    <location>
        <begin position="83"/>
        <end position="107"/>
    </location>
</feature>
<evidence type="ECO:0000256" key="2">
    <source>
        <dbReference type="SAM" id="Phobius"/>
    </source>
</evidence>
<protein>
    <recommendedName>
        <fullName evidence="3">DUF7703 domain-containing protein</fullName>
    </recommendedName>
</protein>
<keyword evidence="2" id="KW-1133">Transmembrane helix</keyword>
<feature type="transmembrane region" description="Helical" evidence="2">
    <location>
        <begin position="119"/>
        <end position="142"/>
    </location>
</feature>
<comment type="caution">
    <text evidence="4">The sequence shown here is derived from an EMBL/GenBank/DDBJ whole genome shotgun (WGS) entry which is preliminary data.</text>
</comment>
<dbReference type="EMBL" id="JAGMUU010000053">
    <property type="protein sequence ID" value="KAH7111921.1"/>
    <property type="molecule type" value="Genomic_DNA"/>
</dbReference>
<keyword evidence="2" id="KW-0812">Transmembrane</keyword>
<feature type="region of interest" description="Disordered" evidence="1">
    <location>
        <begin position="259"/>
        <end position="288"/>
    </location>
</feature>
<evidence type="ECO:0000313" key="4">
    <source>
        <dbReference type="EMBL" id="KAH7111921.1"/>
    </source>
</evidence>
<evidence type="ECO:0000259" key="3">
    <source>
        <dbReference type="Pfam" id="PF24802"/>
    </source>
</evidence>
<evidence type="ECO:0000256" key="1">
    <source>
        <dbReference type="SAM" id="MobiDB-lite"/>
    </source>
</evidence>
<feature type="compositionally biased region" description="Polar residues" evidence="1">
    <location>
        <begin position="259"/>
        <end position="281"/>
    </location>
</feature>
<feature type="transmembrane region" description="Helical" evidence="2">
    <location>
        <begin position="201"/>
        <end position="222"/>
    </location>
</feature>
<evidence type="ECO:0000313" key="5">
    <source>
        <dbReference type="Proteomes" id="UP000717696"/>
    </source>
</evidence>
<feature type="transmembrane region" description="Helical" evidence="2">
    <location>
        <begin position="54"/>
        <end position="77"/>
    </location>
</feature>
<organism evidence="4 5">
    <name type="scientific">Dactylonectria estremocensis</name>
    <dbReference type="NCBI Taxonomy" id="1079267"/>
    <lineage>
        <taxon>Eukaryota</taxon>
        <taxon>Fungi</taxon>
        <taxon>Dikarya</taxon>
        <taxon>Ascomycota</taxon>
        <taxon>Pezizomycotina</taxon>
        <taxon>Sordariomycetes</taxon>
        <taxon>Hypocreomycetidae</taxon>
        <taxon>Hypocreales</taxon>
        <taxon>Nectriaceae</taxon>
        <taxon>Dactylonectria</taxon>
    </lineage>
</organism>
<keyword evidence="5" id="KW-1185">Reference proteome</keyword>
<dbReference type="Pfam" id="PF24802">
    <property type="entry name" value="DUF7703"/>
    <property type="match status" value="1"/>
</dbReference>
<dbReference type="PANTHER" id="PTHR37013">
    <property type="entry name" value="INTEGRAL MEMBRANE PROTEIN (AFU_ORTHOLOGUE AFUA_1G05950)-RELATED"/>
    <property type="match status" value="1"/>
</dbReference>
<dbReference type="OrthoDB" id="405906at2759"/>
<feature type="region of interest" description="Disordered" evidence="1">
    <location>
        <begin position="336"/>
        <end position="380"/>
    </location>
</feature>
<sequence>MAIWMQTRGFGSGVDGYSQTPMKIIIVFLAISFYNVIELNCIIWGTFHRYAGLYFWTFLIATWGIPLYCVGFLIKYFGSPSLGYLSCTLIVTGWVCMVTGQSLVLWSRLHLVLRNRKRLKLILCMIITDAIICHGAIIPMVYGSFSSSPEMWQKPYSIMEKIQVTIFFLQELILSSFYIIETIKRMRLERSMGNTRWSRRLMKHLVLVNILIIVLDITILGLEYANQYEYQTSYKSFVYSTKLKLEFSILNRLVEMTTGSKNASSGPRSRYNNTVTNTNVPLETFSGEVDGKHTGISYQAYAMGGIEGSNDRAQPSPPRNDNGVMMTTEIILQHEERQSEGTGSICRNSSADSTGRGPQAFDGENMSKTSSEVNLATRGF</sequence>
<dbReference type="Proteomes" id="UP000717696">
    <property type="component" value="Unassembled WGS sequence"/>
</dbReference>
<dbReference type="PANTHER" id="PTHR37013:SF3">
    <property type="entry name" value="INTEGRAL MEMBRANE PROTEIN (AFU_ORTHOLOGUE AFUA_1G05950)"/>
    <property type="match status" value="1"/>
</dbReference>
<keyword evidence="2" id="KW-0472">Membrane</keyword>
<reference evidence="4" key="1">
    <citation type="journal article" date="2021" name="Nat. Commun.">
        <title>Genetic determinants of endophytism in the Arabidopsis root mycobiome.</title>
        <authorList>
            <person name="Mesny F."/>
            <person name="Miyauchi S."/>
            <person name="Thiergart T."/>
            <person name="Pickel B."/>
            <person name="Atanasova L."/>
            <person name="Karlsson M."/>
            <person name="Huettel B."/>
            <person name="Barry K.W."/>
            <person name="Haridas S."/>
            <person name="Chen C."/>
            <person name="Bauer D."/>
            <person name="Andreopoulos W."/>
            <person name="Pangilinan J."/>
            <person name="LaButti K."/>
            <person name="Riley R."/>
            <person name="Lipzen A."/>
            <person name="Clum A."/>
            <person name="Drula E."/>
            <person name="Henrissat B."/>
            <person name="Kohler A."/>
            <person name="Grigoriev I.V."/>
            <person name="Martin F.M."/>
            <person name="Hacquard S."/>
        </authorList>
    </citation>
    <scope>NUCLEOTIDE SEQUENCE</scope>
    <source>
        <strain evidence="4">MPI-CAGE-AT-0021</strain>
    </source>
</reference>
<dbReference type="InterPro" id="IPR056120">
    <property type="entry name" value="DUF7703"/>
</dbReference>
<gene>
    <name evidence="4" type="ORF">B0J13DRAFT_489177</name>
</gene>
<accession>A0A9P9D3B3</accession>
<feature type="domain" description="DUF7703" evidence="3">
    <location>
        <begin position="17"/>
        <end position="267"/>
    </location>
</feature>
<feature type="transmembrane region" description="Helical" evidence="2">
    <location>
        <begin position="162"/>
        <end position="180"/>
    </location>
</feature>
<feature type="transmembrane region" description="Helical" evidence="2">
    <location>
        <begin position="24"/>
        <end position="47"/>
    </location>
</feature>